<reference evidence="3 4" key="1">
    <citation type="submission" date="2022-12" db="EMBL/GenBank/DDBJ databases">
        <title>Chromosome-scale assembly of the Ensete ventricosum genome.</title>
        <authorList>
            <person name="Dussert Y."/>
            <person name="Stocks J."/>
            <person name="Wendawek A."/>
            <person name="Woldeyes F."/>
            <person name="Nichols R.A."/>
            <person name="Borrell J.S."/>
        </authorList>
    </citation>
    <scope>NUCLEOTIDE SEQUENCE [LARGE SCALE GENOMIC DNA]</scope>
    <source>
        <strain evidence="4">cv. Maze</strain>
        <tissue evidence="3">Seeds</tissue>
    </source>
</reference>
<dbReference type="SUPFAM" id="SSF53448">
    <property type="entry name" value="Nucleotide-diphospho-sugar transferases"/>
    <property type="match status" value="1"/>
</dbReference>
<gene>
    <name evidence="3" type="ORF">OPV22_006224</name>
</gene>
<feature type="transmembrane region" description="Helical" evidence="2">
    <location>
        <begin position="149"/>
        <end position="169"/>
    </location>
</feature>
<evidence type="ECO:0000256" key="1">
    <source>
        <dbReference type="ARBA" id="ARBA00023211"/>
    </source>
</evidence>
<dbReference type="InterPro" id="IPR050587">
    <property type="entry name" value="GNT1/Glycosyltrans_8"/>
</dbReference>
<evidence type="ECO:0000313" key="4">
    <source>
        <dbReference type="Proteomes" id="UP001222027"/>
    </source>
</evidence>
<keyword evidence="2" id="KW-1133">Transmembrane helix</keyword>
<dbReference type="PANTHER" id="PTHR11183">
    <property type="entry name" value="GLYCOGENIN SUBFAMILY MEMBER"/>
    <property type="match status" value="1"/>
</dbReference>
<keyword evidence="2" id="KW-0812">Transmembrane</keyword>
<protein>
    <submittedName>
        <fullName evidence="3">Uncharacterized protein</fullName>
    </submittedName>
</protein>
<accession>A0AAV8RIB8</accession>
<dbReference type="Proteomes" id="UP001222027">
    <property type="component" value="Unassembled WGS sequence"/>
</dbReference>
<sequence>MLDSDNLCLHRTDELLQCGDFCAASINPCVFHAGLFVLRPSMAVFKDMFHELEIGRENPDGAEQGCLQGHASRPMFHPSATVPSLKEPIASLWDTRWMFLTTVSLISNTLLVFQVFVPVPDFKSFAGTITTNLLWHEQPRTNLGYSAEVPAILIQAVMYLGITAIIRLARPSRVKLCYNRRPEKSIIPFVHAMLNEVGCTHHPVLSHPANDGVVRAIAVFGYALCWCSSCAGFTGQSAVLLAQSTRRESFFPRLGESTPLSGSSKLY</sequence>
<keyword evidence="4" id="KW-1185">Reference proteome</keyword>
<organism evidence="3 4">
    <name type="scientific">Ensete ventricosum</name>
    <name type="common">Abyssinian banana</name>
    <name type="synonym">Musa ensete</name>
    <dbReference type="NCBI Taxonomy" id="4639"/>
    <lineage>
        <taxon>Eukaryota</taxon>
        <taxon>Viridiplantae</taxon>
        <taxon>Streptophyta</taxon>
        <taxon>Embryophyta</taxon>
        <taxon>Tracheophyta</taxon>
        <taxon>Spermatophyta</taxon>
        <taxon>Magnoliopsida</taxon>
        <taxon>Liliopsida</taxon>
        <taxon>Zingiberales</taxon>
        <taxon>Musaceae</taxon>
        <taxon>Ensete</taxon>
    </lineage>
</organism>
<evidence type="ECO:0000256" key="2">
    <source>
        <dbReference type="SAM" id="Phobius"/>
    </source>
</evidence>
<evidence type="ECO:0000313" key="3">
    <source>
        <dbReference type="EMBL" id="KAJ8505338.1"/>
    </source>
</evidence>
<name>A0AAV8RIB8_ENSVE</name>
<dbReference type="InterPro" id="IPR029044">
    <property type="entry name" value="Nucleotide-diphossugar_trans"/>
</dbReference>
<keyword evidence="2" id="KW-0472">Membrane</keyword>
<comment type="caution">
    <text evidence="3">The sequence shown here is derived from an EMBL/GenBank/DDBJ whole genome shotgun (WGS) entry which is preliminary data.</text>
</comment>
<proteinExistence type="predicted"/>
<dbReference type="AlphaFoldDB" id="A0AAV8RIB8"/>
<dbReference type="Gene3D" id="3.90.550.10">
    <property type="entry name" value="Spore Coat Polysaccharide Biosynthesis Protein SpsA, Chain A"/>
    <property type="match status" value="1"/>
</dbReference>
<dbReference type="EMBL" id="JAQQAF010000002">
    <property type="protein sequence ID" value="KAJ8505338.1"/>
    <property type="molecule type" value="Genomic_DNA"/>
</dbReference>
<keyword evidence="1" id="KW-0464">Manganese</keyword>
<feature type="transmembrane region" description="Helical" evidence="2">
    <location>
        <begin position="97"/>
        <end position="117"/>
    </location>
</feature>